<dbReference type="PANTHER" id="PTHR47969:SF15">
    <property type="entry name" value="CHROMOSOME-ASSOCIATED KINESIN KIF4A-RELATED"/>
    <property type="match status" value="1"/>
</dbReference>
<evidence type="ECO:0000259" key="8">
    <source>
        <dbReference type="PROSITE" id="PS50067"/>
    </source>
</evidence>
<evidence type="ECO:0000313" key="9">
    <source>
        <dbReference type="EMBL" id="RMZ96868.1"/>
    </source>
</evidence>
<dbReference type="PROSITE" id="PS50067">
    <property type="entry name" value="KINESIN_MOTOR_2"/>
    <property type="match status" value="1"/>
</dbReference>
<dbReference type="InterPro" id="IPR027640">
    <property type="entry name" value="Kinesin-like_fam"/>
</dbReference>
<evidence type="ECO:0000256" key="4">
    <source>
        <dbReference type="ARBA" id="ARBA00022840"/>
    </source>
</evidence>
<feature type="non-terminal residue" evidence="9">
    <location>
        <position position="85"/>
    </location>
</feature>
<dbReference type="Pfam" id="PF00225">
    <property type="entry name" value="Kinesin"/>
    <property type="match status" value="1"/>
</dbReference>
<comment type="similarity">
    <text evidence="7">Belongs to the TRAFAC class myosin-kinesin ATPase superfamily. Kinesin family.</text>
</comment>
<reference evidence="9 10" key="1">
    <citation type="journal article" date="2018" name="Sci. Rep.">
        <title>Genomic signatures of local adaptation to the degree of environmental predictability in rotifers.</title>
        <authorList>
            <person name="Franch-Gras L."/>
            <person name="Hahn C."/>
            <person name="Garcia-Roger E.M."/>
            <person name="Carmona M.J."/>
            <person name="Serra M."/>
            <person name="Gomez A."/>
        </authorList>
    </citation>
    <scope>NUCLEOTIDE SEQUENCE [LARGE SCALE GENOMIC DNA]</scope>
    <source>
        <strain evidence="9">HYR1</strain>
    </source>
</reference>
<evidence type="ECO:0000256" key="1">
    <source>
        <dbReference type="ARBA" id="ARBA00004245"/>
    </source>
</evidence>
<keyword evidence="2" id="KW-0963">Cytoplasm</keyword>
<dbReference type="GO" id="GO:0017111">
    <property type="term" value="F:ribonucleoside triphosphate phosphatase activity"/>
    <property type="evidence" value="ECO:0007669"/>
    <property type="project" value="UniProtKB-EC"/>
</dbReference>
<comment type="caution">
    <text evidence="9">The sequence shown here is derived from an EMBL/GenBank/DDBJ whole genome shotgun (WGS) entry which is preliminary data.</text>
</comment>
<evidence type="ECO:0000256" key="2">
    <source>
        <dbReference type="ARBA" id="ARBA00022490"/>
    </source>
</evidence>
<dbReference type="OrthoDB" id="1736327at2759"/>
<keyword evidence="9" id="KW-0378">Hydrolase</keyword>
<keyword evidence="10" id="KW-1185">Reference proteome</keyword>
<dbReference type="EMBL" id="REGN01011827">
    <property type="protein sequence ID" value="RMZ96868.1"/>
    <property type="molecule type" value="Genomic_DNA"/>
</dbReference>
<keyword evidence="3 7" id="KW-0547">Nucleotide-binding</keyword>
<sequence length="85" mass="9415">MISKKNYHFDFKFFDRFVDVKLRGILAKYIINTPQLDIYEASVQPLLDALFKGYNATVLAYGQTGSGKTFTMGSGYAALSSAMAS</sequence>
<dbReference type="SUPFAM" id="SSF52540">
    <property type="entry name" value="P-loop containing nucleoside triphosphate hydrolases"/>
    <property type="match status" value="1"/>
</dbReference>
<gene>
    <name evidence="9" type="ORF">BpHYR1_023806</name>
</gene>
<dbReference type="GO" id="GO:0007052">
    <property type="term" value="P:mitotic spindle organization"/>
    <property type="evidence" value="ECO:0007669"/>
    <property type="project" value="TreeGrafter"/>
</dbReference>
<keyword evidence="5" id="KW-0175">Coiled coil</keyword>
<dbReference type="InterPro" id="IPR036961">
    <property type="entry name" value="Kinesin_motor_dom_sf"/>
</dbReference>
<dbReference type="EC" id="3.6.1.15" evidence="9"/>
<dbReference type="GO" id="GO:0005875">
    <property type="term" value="C:microtubule associated complex"/>
    <property type="evidence" value="ECO:0007669"/>
    <property type="project" value="TreeGrafter"/>
</dbReference>
<evidence type="ECO:0000313" key="10">
    <source>
        <dbReference type="Proteomes" id="UP000276133"/>
    </source>
</evidence>
<keyword evidence="4 7" id="KW-0067">ATP-binding</keyword>
<dbReference type="InterPro" id="IPR001752">
    <property type="entry name" value="Kinesin_motor_dom"/>
</dbReference>
<evidence type="ECO:0000256" key="6">
    <source>
        <dbReference type="ARBA" id="ARBA00023212"/>
    </source>
</evidence>
<accession>A0A3M7PCU8</accession>
<dbReference type="GO" id="GO:0008017">
    <property type="term" value="F:microtubule binding"/>
    <property type="evidence" value="ECO:0007669"/>
    <property type="project" value="InterPro"/>
</dbReference>
<comment type="subcellular location">
    <subcellularLocation>
        <location evidence="1">Cytoplasm</location>
        <location evidence="1">Cytoskeleton</location>
    </subcellularLocation>
</comment>
<dbReference type="AlphaFoldDB" id="A0A3M7PCU8"/>
<keyword evidence="7" id="KW-0505">Motor protein</keyword>
<feature type="binding site" evidence="7">
    <location>
        <begin position="62"/>
        <end position="69"/>
    </location>
    <ligand>
        <name>ATP</name>
        <dbReference type="ChEBI" id="CHEBI:30616"/>
    </ligand>
</feature>
<evidence type="ECO:0000256" key="3">
    <source>
        <dbReference type="ARBA" id="ARBA00022741"/>
    </source>
</evidence>
<evidence type="ECO:0000256" key="5">
    <source>
        <dbReference type="ARBA" id="ARBA00023054"/>
    </source>
</evidence>
<dbReference type="PANTHER" id="PTHR47969">
    <property type="entry name" value="CHROMOSOME-ASSOCIATED KINESIN KIF4A-RELATED"/>
    <property type="match status" value="1"/>
</dbReference>
<protein>
    <submittedName>
        <fullName evidence="9">Chromosome-associated kinesin KIF4A</fullName>
        <ecNumber evidence="9">3.6.1.15</ecNumber>
    </submittedName>
</protein>
<name>A0A3M7PCU8_BRAPC</name>
<keyword evidence="6" id="KW-0206">Cytoskeleton</keyword>
<dbReference type="Proteomes" id="UP000276133">
    <property type="component" value="Unassembled WGS sequence"/>
</dbReference>
<dbReference type="Gene3D" id="3.40.850.10">
    <property type="entry name" value="Kinesin motor domain"/>
    <property type="match status" value="1"/>
</dbReference>
<proteinExistence type="inferred from homology"/>
<dbReference type="GO" id="GO:0051231">
    <property type="term" value="P:spindle elongation"/>
    <property type="evidence" value="ECO:0007669"/>
    <property type="project" value="TreeGrafter"/>
</dbReference>
<evidence type="ECO:0000256" key="7">
    <source>
        <dbReference type="PROSITE-ProRule" id="PRU00283"/>
    </source>
</evidence>
<feature type="domain" description="Kinesin motor" evidence="8">
    <location>
        <begin position="1"/>
        <end position="85"/>
    </location>
</feature>
<dbReference type="GO" id="GO:0007018">
    <property type="term" value="P:microtubule-based movement"/>
    <property type="evidence" value="ECO:0007669"/>
    <property type="project" value="InterPro"/>
</dbReference>
<dbReference type="GO" id="GO:0005524">
    <property type="term" value="F:ATP binding"/>
    <property type="evidence" value="ECO:0007669"/>
    <property type="project" value="UniProtKB-UniRule"/>
</dbReference>
<organism evidence="9 10">
    <name type="scientific">Brachionus plicatilis</name>
    <name type="common">Marine rotifer</name>
    <name type="synonym">Brachionus muelleri</name>
    <dbReference type="NCBI Taxonomy" id="10195"/>
    <lineage>
        <taxon>Eukaryota</taxon>
        <taxon>Metazoa</taxon>
        <taxon>Spiralia</taxon>
        <taxon>Gnathifera</taxon>
        <taxon>Rotifera</taxon>
        <taxon>Eurotatoria</taxon>
        <taxon>Monogononta</taxon>
        <taxon>Pseudotrocha</taxon>
        <taxon>Ploima</taxon>
        <taxon>Brachionidae</taxon>
        <taxon>Brachionus</taxon>
    </lineage>
</organism>
<dbReference type="GO" id="GO:0003777">
    <property type="term" value="F:microtubule motor activity"/>
    <property type="evidence" value="ECO:0007669"/>
    <property type="project" value="InterPro"/>
</dbReference>
<dbReference type="InterPro" id="IPR027417">
    <property type="entry name" value="P-loop_NTPase"/>
</dbReference>
<dbReference type="STRING" id="10195.A0A3M7PCU8"/>